<evidence type="ECO:0000313" key="5">
    <source>
        <dbReference type="Proteomes" id="UP000230605"/>
    </source>
</evidence>
<feature type="region of interest" description="Disordered" evidence="1">
    <location>
        <begin position="492"/>
        <end position="530"/>
    </location>
</feature>
<evidence type="ECO:0000256" key="1">
    <source>
        <dbReference type="SAM" id="MobiDB-lite"/>
    </source>
</evidence>
<sequence length="633" mass="70190">MDTGREEDHGIHMDSNSIRFSNSPARRTQVQQVQSPTKSIHPEHNAMNDQTESIHKQADYGMRTTDFFDDESGDEGDGLPRAITTDTFDSRSRSRSPAKRKQMPPSGQSFVSRCEPKRVSMKALEPESEGYQRVDSNLDRQVPNPDMADTESYVGSVDEFLPQTSPGGSQLPKPAARLSSTTRFRTSGLGWNAASQAANYQNIYGHNRGSSTYSDKVDQRLGVHQMAYEMLIQNMINDPELVSNKRSTLKEQRISMLPAALRTFDPRSPRDQLPANPSPERTSSHRSGKKARFVPSPIDVGDTRNSLPSDLVRTPYPHYRDYRKDLHRSPPIPESPGALQSSDSLLTLSIRRSNPNSRPRVTTLTIPASNDYSAIRTNEKGTTEQHTSSHNFDDQDLFHQIHSAYRSLSGPFLRAFSARSLSRIVVSGPTTRGADTGHGWLLDPRSPRILAYQGLTDTFSEEKFMEMYRRPVAGRQRFAFVHWARRLAGAGGGSQQKVRSSTNERNVERDAEVEAEAPQGQPNATPYSPNDYGEDDDIIFRAEQPEGLEFVVSWSASRILCALTAILIFSIAACLLWIFLGDQTAPSEPFTLGSAGFRGAGDRVESGVLIGVLVLLVGLTGFGGWLGVSWLVM</sequence>
<reference evidence="4 6" key="2">
    <citation type="submission" date="2023-09" db="EMBL/GenBank/DDBJ databases">
        <title>Complete-Gapless Cercospora beticola genome.</title>
        <authorList>
            <person name="Wyatt N.A."/>
            <person name="Spanner R.E."/>
            <person name="Bolton M.D."/>
        </authorList>
    </citation>
    <scope>NUCLEOTIDE SEQUENCE [LARGE SCALE GENOMIC DNA]</scope>
    <source>
        <strain evidence="4">Cb09-40</strain>
    </source>
</reference>
<name>A0A2G5HTF7_CERBT</name>
<gene>
    <name evidence="3" type="ORF">CB0940_10757</name>
    <name evidence="4" type="ORF">RHO25_012147</name>
</gene>
<dbReference type="EMBL" id="CP134191">
    <property type="protein sequence ID" value="WPB07486.1"/>
    <property type="molecule type" value="Genomic_DNA"/>
</dbReference>
<dbReference type="Proteomes" id="UP001302367">
    <property type="component" value="Chromosome 8"/>
</dbReference>
<evidence type="ECO:0000313" key="3">
    <source>
        <dbReference type="EMBL" id="PIA95821.1"/>
    </source>
</evidence>
<feature type="compositionally biased region" description="Acidic residues" evidence="1">
    <location>
        <begin position="67"/>
        <end position="77"/>
    </location>
</feature>
<evidence type="ECO:0000313" key="4">
    <source>
        <dbReference type="EMBL" id="WPB07486.1"/>
    </source>
</evidence>
<feature type="compositionally biased region" description="Polar residues" evidence="1">
    <location>
        <begin position="338"/>
        <end position="347"/>
    </location>
</feature>
<proteinExistence type="predicted"/>
<accession>A0A2G5HTF7</accession>
<feature type="compositionally biased region" description="Polar residues" evidence="1">
    <location>
        <begin position="362"/>
        <end position="374"/>
    </location>
</feature>
<dbReference type="AlphaFoldDB" id="A0A2G5HTF7"/>
<keyword evidence="6" id="KW-1185">Reference proteome</keyword>
<feature type="compositionally biased region" description="Basic and acidic residues" evidence="1">
    <location>
        <begin position="40"/>
        <end position="58"/>
    </location>
</feature>
<feature type="compositionally biased region" description="Polar residues" evidence="1">
    <location>
        <begin position="495"/>
        <end position="504"/>
    </location>
</feature>
<keyword evidence="2" id="KW-1133">Transmembrane helix</keyword>
<keyword evidence="2" id="KW-0812">Transmembrane</keyword>
<feature type="region of interest" description="Disordered" evidence="1">
    <location>
        <begin position="1"/>
        <end position="141"/>
    </location>
</feature>
<protein>
    <submittedName>
        <fullName evidence="3">Uncharacterized protein</fullName>
    </submittedName>
</protein>
<dbReference type="Proteomes" id="UP000230605">
    <property type="component" value="Chromosome 8"/>
</dbReference>
<keyword evidence="2" id="KW-0472">Membrane</keyword>
<feature type="region of interest" description="Disordered" evidence="1">
    <location>
        <begin position="259"/>
        <end position="374"/>
    </location>
</feature>
<feature type="transmembrane region" description="Helical" evidence="2">
    <location>
        <begin position="559"/>
        <end position="580"/>
    </location>
</feature>
<reference evidence="3 5" key="1">
    <citation type="submission" date="2015-10" db="EMBL/GenBank/DDBJ databases">
        <title>The cercosporin biosynthetic gene cluster was horizontally transferred to several fungal lineages and shown to be expanded in Cercospora beticola based on microsynteny with recipient genomes.</title>
        <authorList>
            <person name="De Jonge R."/>
            <person name="Ebert M.K."/>
            <person name="Suttle J.C."/>
            <person name="Jurick Ii W.M."/>
            <person name="Secor G.A."/>
            <person name="Thomma B.P."/>
            <person name="Van De Peer Y."/>
            <person name="Bolton M.D."/>
        </authorList>
    </citation>
    <scope>NUCLEOTIDE SEQUENCE [LARGE SCALE GENOMIC DNA]</scope>
    <source>
        <strain evidence="3 5">09-40</strain>
    </source>
</reference>
<feature type="compositionally biased region" description="Basic and acidic residues" evidence="1">
    <location>
        <begin position="318"/>
        <end position="328"/>
    </location>
</feature>
<feature type="compositionally biased region" description="Basic and acidic residues" evidence="1">
    <location>
        <begin position="1"/>
        <end position="12"/>
    </location>
</feature>
<organism evidence="3 5">
    <name type="scientific">Cercospora beticola</name>
    <name type="common">Sugarbeet leaf spot fungus</name>
    <dbReference type="NCBI Taxonomy" id="122368"/>
    <lineage>
        <taxon>Eukaryota</taxon>
        <taxon>Fungi</taxon>
        <taxon>Dikarya</taxon>
        <taxon>Ascomycota</taxon>
        <taxon>Pezizomycotina</taxon>
        <taxon>Dothideomycetes</taxon>
        <taxon>Dothideomycetidae</taxon>
        <taxon>Mycosphaerellales</taxon>
        <taxon>Mycosphaerellaceae</taxon>
        <taxon>Cercospora</taxon>
    </lineage>
</organism>
<feature type="transmembrane region" description="Helical" evidence="2">
    <location>
        <begin position="608"/>
        <end position="632"/>
    </location>
</feature>
<feature type="compositionally biased region" description="Basic residues" evidence="1">
    <location>
        <begin position="93"/>
        <end position="102"/>
    </location>
</feature>
<evidence type="ECO:0000313" key="6">
    <source>
        <dbReference type="Proteomes" id="UP001302367"/>
    </source>
</evidence>
<evidence type="ECO:0000256" key="2">
    <source>
        <dbReference type="SAM" id="Phobius"/>
    </source>
</evidence>
<dbReference type="EMBL" id="LKMD01000103">
    <property type="protein sequence ID" value="PIA95821.1"/>
    <property type="molecule type" value="Genomic_DNA"/>
</dbReference>
<feature type="compositionally biased region" description="Polar residues" evidence="1">
    <location>
        <begin position="14"/>
        <end position="38"/>
    </location>
</feature>
<feature type="compositionally biased region" description="Low complexity" evidence="1">
    <location>
        <begin position="351"/>
        <end position="360"/>
    </location>
</feature>
<dbReference type="OrthoDB" id="6021743at2759"/>